<dbReference type="SMART" id="SM00254">
    <property type="entry name" value="ShKT"/>
    <property type="match status" value="5"/>
</dbReference>
<reference evidence="5" key="1">
    <citation type="submission" date="2015-08" db="UniProtKB">
        <authorList>
            <consortium name="WormBaseParasite"/>
        </authorList>
    </citation>
    <scope>IDENTIFICATION</scope>
</reference>
<name>A0A0K0E554_STRER</name>
<dbReference type="InterPro" id="IPR003582">
    <property type="entry name" value="ShKT_dom"/>
</dbReference>
<dbReference type="WBParaSite" id="TCONS_00010111.p1">
    <property type="protein sequence ID" value="TCONS_00010111.p1"/>
    <property type="gene ID" value="XLOC_007805"/>
</dbReference>
<dbReference type="WBParaSite" id="SSTP_0000463800.1">
    <property type="protein sequence ID" value="SSTP_0000463800.1"/>
    <property type="gene ID" value="SSTP_0000463800"/>
</dbReference>
<sequence>MLQFYLTIFVFLLNYVLSNNNRCVDQNPYCTKNDCTVRPGYAREYCKKTCGDCGGFCQESTYISCSTARKEDCTDILKDYCPILCGVCEGKEDISTTTTTITTTTTVSSTNTSTTTIIPEVKILKNETLKHEKTLKDDAIQNSGETFSQGKTLRSDNWYDNQRSRKIMTQTNRFFGPQSRHVPSNHNPPRSSTQMGDPLLQEMGDSYIEQEAFNNPNVAIIGNDNSNVPFNNLPQREVKQKGIDKEGGFSSDYKLKRRPQTIESLMEKDPDIEYEDYEEQPKLMGIKKKNRPNKHERFDENSYLQNTIIPYNQRSPISQDKMSIENEYISKNSIKSTEEMEDKVNNLPPLAIADLITLLGCRDRDQQICNKITEESCRARPGFYLKICPVRCRNCNGLLCMDSNKVDCTEVKRLGGCRLQMSEEYCPRTCNACPVPSTLTETKSICKDEMDTCEQLAESGVCNNPISVAVMRVYCAKSCNFCRNTHLYLSSSGEEDHPVELNALWMLKKQENINKYHQQRSPPIDMKYRTNSQ</sequence>
<evidence type="ECO:0000313" key="6">
    <source>
        <dbReference type="WBParaSite" id="TCONS_00010111.p1"/>
    </source>
</evidence>
<dbReference type="Gene3D" id="1.10.10.1940">
    <property type="match status" value="1"/>
</dbReference>
<evidence type="ECO:0000313" key="5">
    <source>
        <dbReference type="WBParaSite" id="SSTP_0000463800.1"/>
    </source>
</evidence>
<evidence type="ECO:0000259" key="3">
    <source>
        <dbReference type="PROSITE" id="PS51670"/>
    </source>
</evidence>
<comment type="caution">
    <text evidence="1">Lacks conserved residue(s) required for the propagation of feature annotation.</text>
</comment>
<feature type="disulfide bond" evidence="1">
    <location>
        <begin position="408"/>
        <end position="426"/>
    </location>
</feature>
<dbReference type="AlphaFoldDB" id="A0A0K0E554"/>
<evidence type="ECO:0000256" key="1">
    <source>
        <dbReference type="PROSITE-ProRule" id="PRU01005"/>
    </source>
</evidence>
<feature type="disulfide bond" evidence="1">
    <location>
        <begin position="417"/>
        <end position="430"/>
    </location>
</feature>
<proteinExistence type="predicted"/>
<feature type="disulfide bond" evidence="1">
    <location>
        <begin position="23"/>
        <end position="57"/>
    </location>
</feature>
<evidence type="ECO:0000313" key="4">
    <source>
        <dbReference type="Proteomes" id="UP000035681"/>
    </source>
</evidence>
<dbReference type="PANTHER" id="PTHR21724">
    <property type="entry name" value="SHKT DOMAIN-CONTAINING PROTEIN"/>
    <property type="match status" value="1"/>
</dbReference>
<feature type="domain" description="ShKT" evidence="3">
    <location>
        <begin position="23"/>
        <end position="57"/>
    </location>
</feature>
<accession>A0A0K0E554</accession>
<feature type="domain" description="ShKT" evidence="3">
    <location>
        <begin position="446"/>
        <end position="482"/>
    </location>
</feature>
<dbReference type="Proteomes" id="UP000035681">
    <property type="component" value="Unplaced"/>
</dbReference>
<evidence type="ECO:0000256" key="2">
    <source>
        <dbReference type="SAM" id="SignalP"/>
    </source>
</evidence>
<feature type="chain" id="PRO_5005327579" evidence="2">
    <location>
        <begin position="19"/>
        <end position="533"/>
    </location>
</feature>
<keyword evidence="2" id="KW-0732">Signal</keyword>
<feature type="signal peptide" evidence="2">
    <location>
        <begin position="1"/>
        <end position="18"/>
    </location>
</feature>
<protein>
    <submittedName>
        <fullName evidence="5 6">ShKT domain-containing protein</fullName>
    </submittedName>
</protein>
<keyword evidence="1" id="KW-1015">Disulfide bond</keyword>
<dbReference type="PANTHER" id="PTHR21724:SF106">
    <property type="entry name" value="SHKT DOMAIN-CONTAINING PROTEIN"/>
    <property type="match status" value="1"/>
</dbReference>
<dbReference type="Pfam" id="PF01549">
    <property type="entry name" value="ShK"/>
    <property type="match status" value="4"/>
</dbReference>
<organism evidence="5">
    <name type="scientific">Strongyloides stercoralis</name>
    <name type="common">Threadworm</name>
    <dbReference type="NCBI Taxonomy" id="6248"/>
    <lineage>
        <taxon>Eukaryota</taxon>
        <taxon>Metazoa</taxon>
        <taxon>Ecdysozoa</taxon>
        <taxon>Nematoda</taxon>
        <taxon>Chromadorea</taxon>
        <taxon>Rhabditida</taxon>
        <taxon>Tylenchina</taxon>
        <taxon>Panagrolaimomorpha</taxon>
        <taxon>Strongyloidoidea</taxon>
        <taxon>Strongyloididae</taxon>
        <taxon>Strongyloides</taxon>
    </lineage>
</organism>
<keyword evidence="4" id="KW-1185">Reference proteome</keyword>
<dbReference type="PROSITE" id="PS51670">
    <property type="entry name" value="SHKT"/>
    <property type="match status" value="3"/>
</dbReference>
<feature type="domain" description="ShKT" evidence="3">
    <location>
        <begin position="400"/>
        <end position="433"/>
    </location>
</feature>